<evidence type="ECO:0000313" key="2">
    <source>
        <dbReference type="EMBL" id="KAJ0986527.1"/>
    </source>
</evidence>
<comment type="caution">
    <text evidence="2">The sequence shown here is derived from an EMBL/GenBank/DDBJ whole genome shotgun (WGS) entry which is preliminary data.</text>
</comment>
<feature type="region of interest" description="Disordered" evidence="1">
    <location>
        <begin position="119"/>
        <end position="223"/>
    </location>
</feature>
<dbReference type="Proteomes" id="UP001085076">
    <property type="component" value="Miscellaneous, Linkage group lg01"/>
</dbReference>
<dbReference type="PANTHER" id="PTHR33130">
    <property type="entry name" value="PUTATIVE (DUF1639)-RELATED"/>
    <property type="match status" value="1"/>
</dbReference>
<sequence>MQYNRRFVTAVVGFGKKRGPNSSEKFEGFLRRAEIERIGVDLLSNPSEVLRIVSTQAEIRRSMLQLSTDLRTCEGMEREGRSHYHTRGSGGGVAYNSNGEPDLLLQWGNRKRLRCVKIQRRDDASDKPPTASATAVRVGRRGIRADKESATILTRLASPTHHRVLRNNSEAMRGSQVQQNQPINGGRGATASPEKASEEHSDKNNNNNKKGSGEGSSSGSEGAVWPKFAIGLTNKEKEEDFLVFKGSKLPQRPKKRAKLIQRTLNLVSPGSWLCDLSLERYEVREKKISKKRPRGLKAMGNMESDSE</sequence>
<organism evidence="2 3">
    <name type="scientific">Dioscorea zingiberensis</name>
    <dbReference type="NCBI Taxonomy" id="325984"/>
    <lineage>
        <taxon>Eukaryota</taxon>
        <taxon>Viridiplantae</taxon>
        <taxon>Streptophyta</taxon>
        <taxon>Embryophyta</taxon>
        <taxon>Tracheophyta</taxon>
        <taxon>Spermatophyta</taxon>
        <taxon>Magnoliopsida</taxon>
        <taxon>Liliopsida</taxon>
        <taxon>Dioscoreales</taxon>
        <taxon>Dioscoreaceae</taxon>
        <taxon>Dioscorea</taxon>
    </lineage>
</organism>
<dbReference type="OrthoDB" id="2018605at2759"/>
<feature type="compositionally biased region" description="Low complexity" evidence="1">
    <location>
        <begin position="204"/>
        <end position="222"/>
    </location>
</feature>
<protein>
    <submittedName>
        <fullName evidence="2">Uncharacterized protein</fullName>
    </submittedName>
</protein>
<dbReference type="Pfam" id="PF07797">
    <property type="entry name" value="DUF1639"/>
    <property type="match status" value="1"/>
</dbReference>
<dbReference type="EMBL" id="JAGGNH010000001">
    <property type="protein sequence ID" value="KAJ0986527.1"/>
    <property type="molecule type" value="Genomic_DNA"/>
</dbReference>
<feature type="compositionally biased region" description="Polar residues" evidence="1">
    <location>
        <begin position="166"/>
        <end position="183"/>
    </location>
</feature>
<proteinExistence type="predicted"/>
<feature type="region of interest" description="Disordered" evidence="1">
    <location>
        <begin position="288"/>
        <end position="307"/>
    </location>
</feature>
<evidence type="ECO:0000256" key="1">
    <source>
        <dbReference type="SAM" id="MobiDB-lite"/>
    </source>
</evidence>
<evidence type="ECO:0000313" key="3">
    <source>
        <dbReference type="Proteomes" id="UP001085076"/>
    </source>
</evidence>
<dbReference type="PANTHER" id="PTHR33130:SF45">
    <property type="entry name" value="OS05G0541700 PROTEIN"/>
    <property type="match status" value="1"/>
</dbReference>
<accession>A0A9D5D8U8</accession>
<dbReference type="InterPro" id="IPR012438">
    <property type="entry name" value="DUF1639"/>
</dbReference>
<reference evidence="2" key="2">
    <citation type="journal article" date="2022" name="Hortic Res">
        <title>The genome of Dioscorea zingiberensis sheds light on the biosynthesis, origin and evolution of the medicinally important diosgenin saponins.</title>
        <authorList>
            <person name="Li Y."/>
            <person name="Tan C."/>
            <person name="Li Z."/>
            <person name="Guo J."/>
            <person name="Li S."/>
            <person name="Chen X."/>
            <person name="Wang C."/>
            <person name="Dai X."/>
            <person name="Yang H."/>
            <person name="Song W."/>
            <person name="Hou L."/>
            <person name="Xu J."/>
            <person name="Tong Z."/>
            <person name="Xu A."/>
            <person name="Yuan X."/>
            <person name="Wang W."/>
            <person name="Yang Q."/>
            <person name="Chen L."/>
            <person name="Sun Z."/>
            <person name="Wang K."/>
            <person name="Pan B."/>
            <person name="Chen J."/>
            <person name="Bao Y."/>
            <person name="Liu F."/>
            <person name="Qi X."/>
            <person name="Gang D.R."/>
            <person name="Wen J."/>
            <person name="Li J."/>
        </authorList>
    </citation>
    <scope>NUCLEOTIDE SEQUENCE</scope>
    <source>
        <strain evidence="2">Dzin_1.0</strain>
    </source>
</reference>
<gene>
    <name evidence="2" type="ORF">J5N97_004883</name>
</gene>
<name>A0A9D5D8U8_9LILI</name>
<keyword evidence="3" id="KW-1185">Reference proteome</keyword>
<reference evidence="2" key="1">
    <citation type="submission" date="2021-03" db="EMBL/GenBank/DDBJ databases">
        <authorList>
            <person name="Li Z."/>
            <person name="Yang C."/>
        </authorList>
    </citation>
    <scope>NUCLEOTIDE SEQUENCE</scope>
    <source>
        <strain evidence="2">Dzin_1.0</strain>
        <tissue evidence="2">Leaf</tissue>
    </source>
</reference>
<dbReference type="AlphaFoldDB" id="A0A9D5D8U8"/>